<keyword evidence="1" id="KW-0175">Coiled coil</keyword>
<dbReference type="EMBL" id="MK554696">
    <property type="protein sequence ID" value="QBJ04225.1"/>
    <property type="molecule type" value="Genomic_DNA"/>
</dbReference>
<evidence type="ECO:0000313" key="2">
    <source>
        <dbReference type="EMBL" id="QBJ04225.1"/>
    </source>
</evidence>
<dbReference type="GeneID" id="65071885"/>
<sequence length="61" mass="7067">MRNKEEIREEINDLVDELMLEVKDLCNEINTSNNKDNINATNQRIQIYYAKIQTLKGVIGG</sequence>
<evidence type="ECO:0000313" key="3">
    <source>
        <dbReference type="Proteomes" id="UP000292160"/>
    </source>
</evidence>
<name>A0A481W7N5_9CAUD</name>
<feature type="coiled-coil region" evidence="1">
    <location>
        <begin position="1"/>
        <end position="35"/>
    </location>
</feature>
<dbReference type="RefSeq" id="YP_010082877.1">
    <property type="nucleotide sequence ID" value="NC_055035.1"/>
</dbReference>
<dbReference type="KEGG" id="vg:65071885"/>
<reference evidence="2 3" key="1">
    <citation type="submission" date="2019-02" db="EMBL/GenBank/DDBJ databases">
        <title>Genomic, morphological and functional characterisation of novel bacteriophage Fnu1 capable of disrupt Fusobacterium nucleatum biofilm.</title>
        <authorList>
            <person name="Kabwe M."/>
            <person name="Brown T.L."/>
            <person name="Dashper S."/>
            <person name="Speirs L."/>
            <person name="Ku H."/>
            <person name="Petrovski S."/>
            <person name="Chan H.T."/>
            <person name="Lock P."/>
            <person name="Tucci J."/>
        </authorList>
    </citation>
    <scope>NUCLEOTIDE SEQUENCE [LARGE SCALE GENOMIC DNA]</scope>
</reference>
<protein>
    <submittedName>
        <fullName evidence="2">Uncharacterized protein</fullName>
    </submittedName>
</protein>
<accession>A0A481W7N5</accession>
<dbReference type="Proteomes" id="UP000292160">
    <property type="component" value="Segment"/>
</dbReference>
<organism evidence="2 3">
    <name type="scientific">Fusobacterium phage Fnu1</name>
    <dbReference type="NCBI Taxonomy" id="2530024"/>
    <lineage>
        <taxon>Viruses</taxon>
        <taxon>Duplodnaviria</taxon>
        <taxon>Heunggongvirae</taxon>
        <taxon>Uroviricota</taxon>
        <taxon>Caudoviricetes</taxon>
        <taxon>Latrobevirus</taxon>
        <taxon>Latrobevirus FNU1</taxon>
    </lineage>
</organism>
<keyword evidence="3" id="KW-1185">Reference proteome</keyword>
<proteinExistence type="predicted"/>
<evidence type="ECO:0000256" key="1">
    <source>
        <dbReference type="SAM" id="Coils"/>
    </source>
</evidence>